<dbReference type="InterPro" id="IPR003448">
    <property type="entry name" value="Mopterin_biosynth_MoaE"/>
</dbReference>
<dbReference type="PANTHER" id="PTHR23404">
    <property type="entry name" value="MOLYBDOPTERIN SYNTHASE RELATED"/>
    <property type="match status" value="1"/>
</dbReference>
<evidence type="ECO:0000256" key="11">
    <source>
        <dbReference type="ARBA" id="ARBA00032474"/>
    </source>
</evidence>
<proteinExistence type="inferred from homology"/>
<keyword evidence="13" id="KW-0808">Transferase</keyword>
<evidence type="ECO:0000256" key="12">
    <source>
        <dbReference type="ARBA" id="ARBA00049878"/>
    </source>
</evidence>
<dbReference type="SUPFAM" id="SSF54690">
    <property type="entry name" value="Molybdopterin synthase subunit MoaE"/>
    <property type="match status" value="1"/>
</dbReference>
<dbReference type="Gene3D" id="3.90.1170.40">
    <property type="entry name" value="Molybdopterin biosynthesis MoaE subunit"/>
    <property type="match status" value="1"/>
</dbReference>
<comment type="pathway">
    <text evidence="1">Cofactor biosynthesis; molybdopterin biosynthesis.</text>
</comment>
<dbReference type="EMBL" id="JAASQI010000010">
    <property type="protein sequence ID" value="NIJ59794.1"/>
    <property type="molecule type" value="Genomic_DNA"/>
</dbReference>
<dbReference type="Pfam" id="PF02391">
    <property type="entry name" value="MoaE"/>
    <property type="match status" value="1"/>
</dbReference>
<sequence length="152" mass="16607">MEPFRLSEQAIDPAAELARFATAAAEAGAVVSFTGVARARGAAGAALDYLELDWYPGMTERSICDIGVDALGRFGIVAATIVHRCGIVPVRAPIVFVAAAAAHRREAFQAADYMMDRLKTEAVFWKREVGPDGARWIEPTDRDHDDRSRWSE</sequence>
<evidence type="ECO:0000256" key="9">
    <source>
        <dbReference type="ARBA" id="ARBA00030407"/>
    </source>
</evidence>
<evidence type="ECO:0000256" key="3">
    <source>
        <dbReference type="ARBA" id="ARBA00011950"/>
    </source>
</evidence>
<evidence type="ECO:0000256" key="10">
    <source>
        <dbReference type="ARBA" id="ARBA00030781"/>
    </source>
</evidence>
<evidence type="ECO:0000256" key="1">
    <source>
        <dbReference type="ARBA" id="ARBA00005046"/>
    </source>
</evidence>
<evidence type="ECO:0000313" key="13">
    <source>
        <dbReference type="EMBL" id="NIJ59794.1"/>
    </source>
</evidence>
<evidence type="ECO:0000256" key="6">
    <source>
        <dbReference type="ARBA" id="ARBA00025448"/>
    </source>
</evidence>
<evidence type="ECO:0000256" key="4">
    <source>
        <dbReference type="ARBA" id="ARBA00013858"/>
    </source>
</evidence>
<keyword evidence="14" id="KW-1185">Reference proteome</keyword>
<evidence type="ECO:0000256" key="2">
    <source>
        <dbReference type="ARBA" id="ARBA00005426"/>
    </source>
</evidence>
<keyword evidence="5" id="KW-0501">Molybdenum cofactor biosynthesis</keyword>
<dbReference type="Proteomes" id="UP001429580">
    <property type="component" value="Unassembled WGS sequence"/>
</dbReference>
<evidence type="ECO:0000313" key="14">
    <source>
        <dbReference type="Proteomes" id="UP001429580"/>
    </source>
</evidence>
<dbReference type="InterPro" id="IPR036563">
    <property type="entry name" value="MoaE_sf"/>
</dbReference>
<evidence type="ECO:0000256" key="5">
    <source>
        <dbReference type="ARBA" id="ARBA00023150"/>
    </source>
</evidence>
<organism evidence="13 14">
    <name type="scientific">Pseudochelatococcus lubricantis</name>
    <dbReference type="NCBI Taxonomy" id="1538102"/>
    <lineage>
        <taxon>Bacteria</taxon>
        <taxon>Pseudomonadati</taxon>
        <taxon>Pseudomonadota</taxon>
        <taxon>Alphaproteobacteria</taxon>
        <taxon>Hyphomicrobiales</taxon>
        <taxon>Chelatococcaceae</taxon>
        <taxon>Pseudochelatococcus</taxon>
    </lineage>
</organism>
<gene>
    <name evidence="13" type="ORF">FHS82_003655</name>
</gene>
<evidence type="ECO:0000256" key="7">
    <source>
        <dbReference type="ARBA" id="ARBA00026066"/>
    </source>
</evidence>
<accession>A0ABX0V3K0</accession>
<protein>
    <recommendedName>
        <fullName evidence="4">Molybdopterin synthase catalytic subunit</fullName>
        <ecNumber evidence="3">2.8.1.12</ecNumber>
    </recommendedName>
    <alternativeName>
        <fullName evidence="10">MPT synthase subunit 2</fullName>
    </alternativeName>
    <alternativeName>
        <fullName evidence="8">Molybdenum cofactor biosynthesis protein E</fullName>
    </alternativeName>
    <alternativeName>
        <fullName evidence="9">Molybdopterin-converting factor large subunit</fullName>
    </alternativeName>
    <alternativeName>
        <fullName evidence="11">Molybdopterin-converting factor subunit 2</fullName>
    </alternativeName>
</protein>
<comment type="similarity">
    <text evidence="2">Belongs to the MoaE family.</text>
</comment>
<evidence type="ECO:0000256" key="8">
    <source>
        <dbReference type="ARBA" id="ARBA00029745"/>
    </source>
</evidence>
<reference evidence="13 14" key="1">
    <citation type="submission" date="2020-03" db="EMBL/GenBank/DDBJ databases">
        <title>Genomic Encyclopedia of Type Strains, Phase IV (KMG-IV): sequencing the most valuable type-strain genomes for metagenomic binning, comparative biology and taxonomic classification.</title>
        <authorList>
            <person name="Goeker M."/>
        </authorList>
    </citation>
    <scope>NUCLEOTIDE SEQUENCE [LARGE SCALE GENOMIC DNA]</scope>
    <source>
        <strain evidence="13 14">DSM 103870</strain>
    </source>
</reference>
<comment type="function">
    <text evidence="6">Converts molybdopterin precursor Z into molybdopterin. This requires the incorporation of two sulfur atoms into precursor Z to generate a dithiolene group. The sulfur is provided by MoaD.</text>
</comment>
<dbReference type="GO" id="GO:0030366">
    <property type="term" value="F:molybdopterin synthase activity"/>
    <property type="evidence" value="ECO:0007669"/>
    <property type="project" value="UniProtKB-EC"/>
</dbReference>
<dbReference type="RefSeq" id="WP_166955525.1">
    <property type="nucleotide sequence ID" value="NZ_JAASQI010000010.1"/>
</dbReference>
<comment type="subunit">
    <text evidence="7">Heterotetramer of 2 MoaD subunits and 2 MoaE subunits. Also stable as homodimer. The enzyme changes between these two forms during catalysis.</text>
</comment>
<dbReference type="EC" id="2.8.1.12" evidence="3"/>
<name>A0ABX0V3K0_9HYPH</name>
<comment type="catalytic activity">
    <reaction evidence="12">
        <text>2 [molybdopterin-synthase sulfur-carrier protein]-C-terminal-Gly-aminoethanethioate + cyclic pyranopterin phosphate + H2O = molybdopterin + 2 [molybdopterin-synthase sulfur-carrier protein]-C-terminal Gly-Gly + 2 H(+)</text>
        <dbReference type="Rhea" id="RHEA:26333"/>
        <dbReference type="Rhea" id="RHEA-COMP:12202"/>
        <dbReference type="Rhea" id="RHEA-COMP:19907"/>
        <dbReference type="ChEBI" id="CHEBI:15377"/>
        <dbReference type="ChEBI" id="CHEBI:15378"/>
        <dbReference type="ChEBI" id="CHEBI:58698"/>
        <dbReference type="ChEBI" id="CHEBI:59648"/>
        <dbReference type="ChEBI" id="CHEBI:90778"/>
        <dbReference type="ChEBI" id="CHEBI:232372"/>
        <dbReference type="EC" id="2.8.1.12"/>
    </reaction>
</comment>
<comment type="caution">
    <text evidence="13">The sequence shown here is derived from an EMBL/GenBank/DDBJ whole genome shotgun (WGS) entry which is preliminary data.</text>
</comment>
<dbReference type="CDD" id="cd00756">
    <property type="entry name" value="MoaE"/>
    <property type="match status" value="1"/>
</dbReference>